<evidence type="ECO:0000313" key="1">
    <source>
        <dbReference type="EMBL" id="KKK74806.1"/>
    </source>
</evidence>
<comment type="caution">
    <text evidence="1">The sequence shown here is derived from an EMBL/GenBank/DDBJ whole genome shotgun (WGS) entry which is preliminary data.</text>
</comment>
<feature type="non-terminal residue" evidence="1">
    <location>
        <position position="44"/>
    </location>
</feature>
<proteinExistence type="predicted"/>
<reference evidence="1" key="1">
    <citation type="journal article" date="2015" name="Nature">
        <title>Complex archaea that bridge the gap between prokaryotes and eukaryotes.</title>
        <authorList>
            <person name="Spang A."/>
            <person name="Saw J.H."/>
            <person name="Jorgensen S.L."/>
            <person name="Zaremba-Niedzwiedzka K."/>
            <person name="Martijn J."/>
            <person name="Lind A.E."/>
            <person name="van Eijk R."/>
            <person name="Schleper C."/>
            <person name="Guy L."/>
            <person name="Ettema T.J."/>
        </authorList>
    </citation>
    <scope>NUCLEOTIDE SEQUENCE</scope>
</reference>
<organism evidence="1">
    <name type="scientific">marine sediment metagenome</name>
    <dbReference type="NCBI Taxonomy" id="412755"/>
    <lineage>
        <taxon>unclassified sequences</taxon>
        <taxon>metagenomes</taxon>
        <taxon>ecological metagenomes</taxon>
    </lineage>
</organism>
<name>A0A0F9ARI4_9ZZZZ</name>
<gene>
    <name evidence="1" type="ORF">LCGC14_2880050</name>
</gene>
<accession>A0A0F9ARI4</accession>
<dbReference type="AlphaFoldDB" id="A0A0F9ARI4"/>
<dbReference type="EMBL" id="LAZR01056143">
    <property type="protein sequence ID" value="KKK74806.1"/>
    <property type="molecule type" value="Genomic_DNA"/>
</dbReference>
<protein>
    <submittedName>
        <fullName evidence="1">Uncharacterized protein</fullName>
    </submittedName>
</protein>
<sequence length="44" mass="4849">MPVRVIAKPPGEFISGHLQEVGGMDYPQAIYRAYKAYLEAQGVP</sequence>